<evidence type="ECO:0000313" key="3">
    <source>
        <dbReference type="Proteomes" id="UP001154078"/>
    </source>
</evidence>
<dbReference type="Pfam" id="PF16064">
    <property type="entry name" value="DUF4806"/>
    <property type="match status" value="1"/>
</dbReference>
<evidence type="ECO:0000259" key="1">
    <source>
        <dbReference type="Pfam" id="PF16064"/>
    </source>
</evidence>
<gene>
    <name evidence="2" type="ORF">MELIAE_LOCUS528</name>
</gene>
<sequence>MSCLVERDKLRTLELAKIELQHLENWDKHNTSTLNKKGNPALEGNSFKSPLEIPRNFCKTGANCDKILSNQDIIISNQEQILNQVSGFNVTLEELINRYYKIEKRLEAQTAPLVPYTNVLSQSNDFEPVNSEEDINFLEEQLKDELYMNALVEKLSIICGRTGKEHGFNACYTLVDNLFTRHFMTLCSWAGGSRNEVNKISFKTYKNTIKLFFKIILLADYTFTHENLQQFFKSVLKNATRRNAVAENARTSRSKKRPKKLVYHLKRGERGSDVDIQLNTDIGNFEGQVSVNYEDFNIDVLNNKNFPTEN</sequence>
<name>A0A9P0APT8_BRAAE</name>
<feature type="domain" description="DUF4806" evidence="1">
    <location>
        <begin position="123"/>
        <end position="214"/>
    </location>
</feature>
<evidence type="ECO:0000313" key="2">
    <source>
        <dbReference type="EMBL" id="CAH0546339.1"/>
    </source>
</evidence>
<reference evidence="2" key="1">
    <citation type="submission" date="2021-12" db="EMBL/GenBank/DDBJ databases">
        <authorList>
            <person name="King R."/>
        </authorList>
    </citation>
    <scope>NUCLEOTIDE SEQUENCE</scope>
</reference>
<protein>
    <recommendedName>
        <fullName evidence="1">DUF4806 domain-containing protein</fullName>
    </recommendedName>
</protein>
<organism evidence="2 3">
    <name type="scientific">Brassicogethes aeneus</name>
    <name type="common">Rape pollen beetle</name>
    <name type="synonym">Meligethes aeneus</name>
    <dbReference type="NCBI Taxonomy" id="1431903"/>
    <lineage>
        <taxon>Eukaryota</taxon>
        <taxon>Metazoa</taxon>
        <taxon>Ecdysozoa</taxon>
        <taxon>Arthropoda</taxon>
        <taxon>Hexapoda</taxon>
        <taxon>Insecta</taxon>
        <taxon>Pterygota</taxon>
        <taxon>Neoptera</taxon>
        <taxon>Endopterygota</taxon>
        <taxon>Coleoptera</taxon>
        <taxon>Polyphaga</taxon>
        <taxon>Cucujiformia</taxon>
        <taxon>Nitidulidae</taxon>
        <taxon>Meligethinae</taxon>
        <taxon>Brassicogethes</taxon>
    </lineage>
</organism>
<dbReference type="EMBL" id="OV121132">
    <property type="protein sequence ID" value="CAH0546339.1"/>
    <property type="molecule type" value="Genomic_DNA"/>
</dbReference>
<dbReference type="AlphaFoldDB" id="A0A9P0APT8"/>
<proteinExistence type="predicted"/>
<dbReference type="InterPro" id="IPR032071">
    <property type="entry name" value="DUF4806"/>
</dbReference>
<keyword evidence="3" id="KW-1185">Reference proteome</keyword>
<dbReference type="Proteomes" id="UP001154078">
    <property type="component" value="Chromosome 1"/>
</dbReference>
<accession>A0A9P0APT8</accession>
<dbReference type="OrthoDB" id="6775595at2759"/>